<sequence length="141" mass="16499">MIKYENKKIINANPDKIFNVFLDNAKDTFKKINLKNPIGCKTTKNVKRDSKGKNISTSYLEITDFKKDKVYEITFTTEGQTFISRYMLNKLDNNQTELVSVEKFINNNNPNKILDSITKFFYSSKVKKRFNHIVNNIESNI</sequence>
<proteinExistence type="predicted"/>
<accession>A0A9P1L0P8</accession>
<dbReference type="RefSeq" id="WP_055328468.1">
    <property type="nucleotide sequence ID" value="NZ_BDJI01000002.1"/>
</dbReference>
<name>A0A9P1L0P8_PARSO</name>
<dbReference type="Proteomes" id="UP000049685">
    <property type="component" value="Unassembled WGS sequence"/>
</dbReference>
<protein>
    <recommendedName>
        <fullName evidence="3">DUF3284 domain-containing protein</fullName>
    </recommendedName>
</protein>
<dbReference type="InterPro" id="IPR021701">
    <property type="entry name" value="DUF3284"/>
</dbReference>
<evidence type="ECO:0000313" key="1">
    <source>
        <dbReference type="EMBL" id="CEO33746.1"/>
    </source>
</evidence>
<dbReference type="KEGG" id="psor:RSJ16_11405"/>
<evidence type="ECO:0000313" key="2">
    <source>
        <dbReference type="Proteomes" id="UP000049685"/>
    </source>
</evidence>
<dbReference type="Pfam" id="PF11687">
    <property type="entry name" value="DUF3284"/>
    <property type="match status" value="1"/>
</dbReference>
<organism evidence="1 2">
    <name type="scientific">Paraclostridium sordellii</name>
    <name type="common">Clostridium sordellii</name>
    <dbReference type="NCBI Taxonomy" id="1505"/>
    <lineage>
        <taxon>Bacteria</taxon>
        <taxon>Bacillati</taxon>
        <taxon>Bacillota</taxon>
        <taxon>Clostridia</taxon>
        <taxon>Peptostreptococcales</taxon>
        <taxon>Peptostreptococcaceae</taxon>
        <taxon>Paraclostridium</taxon>
    </lineage>
</organism>
<reference evidence="2" key="1">
    <citation type="submission" date="2015-01" db="EMBL/GenBank/DDBJ databases">
        <authorList>
            <person name="Aslett A.Martin."/>
            <person name="De Silva Nishadi"/>
        </authorList>
    </citation>
    <scope>NUCLEOTIDE SEQUENCE [LARGE SCALE GENOMIC DNA]</scope>
    <source>
        <strain evidence="2">UMC4404</strain>
    </source>
</reference>
<gene>
    <name evidence="1" type="ORF">UMC4404_17261</name>
</gene>
<dbReference type="EMBL" id="CDNY01000003">
    <property type="protein sequence ID" value="CEO33746.1"/>
    <property type="molecule type" value="Genomic_DNA"/>
</dbReference>
<evidence type="ECO:0008006" key="3">
    <source>
        <dbReference type="Google" id="ProtNLM"/>
    </source>
</evidence>
<dbReference type="AlphaFoldDB" id="A0A9P1L0P8"/>
<comment type="caution">
    <text evidence="1">The sequence shown here is derived from an EMBL/GenBank/DDBJ whole genome shotgun (WGS) entry which is preliminary data.</text>
</comment>